<dbReference type="AlphaFoldDB" id="A0A4U0QS61"/>
<evidence type="ECO:0000313" key="1">
    <source>
        <dbReference type="EMBL" id="TJZ84869.1"/>
    </source>
</evidence>
<keyword evidence="2" id="KW-1185">Reference proteome</keyword>
<comment type="caution">
    <text evidence="1">The sequence shown here is derived from an EMBL/GenBank/DDBJ whole genome shotgun (WGS) entry which is preliminary data.</text>
</comment>
<reference evidence="1 2" key="1">
    <citation type="submission" date="2019-04" db="EMBL/GenBank/DDBJ databases">
        <authorList>
            <person name="Li J."/>
        </authorList>
    </citation>
    <scope>NUCLEOTIDE SEQUENCE [LARGE SCALE GENOMIC DNA]</scope>
    <source>
        <strain evidence="1 2">CCTCC AB2016182</strain>
    </source>
</reference>
<proteinExistence type="predicted"/>
<organism evidence="1 2">
    <name type="scientific">Paracoccus hibiscisoli</name>
    <dbReference type="NCBI Taxonomy" id="2023261"/>
    <lineage>
        <taxon>Bacteria</taxon>
        <taxon>Pseudomonadati</taxon>
        <taxon>Pseudomonadota</taxon>
        <taxon>Alphaproteobacteria</taxon>
        <taxon>Rhodobacterales</taxon>
        <taxon>Paracoccaceae</taxon>
        <taxon>Paracoccus</taxon>
    </lineage>
</organism>
<evidence type="ECO:0000313" key="2">
    <source>
        <dbReference type="Proteomes" id="UP000306223"/>
    </source>
</evidence>
<gene>
    <name evidence="1" type="ORF">FA740_07875</name>
</gene>
<dbReference type="Proteomes" id="UP000306223">
    <property type="component" value="Unassembled WGS sequence"/>
</dbReference>
<sequence length="304" mass="33376">MTSSIAPPFLVLGDTDVGFDGWFVGDPGQPLIPVGRMIENWDYARDLQLRTSLTFDLRAAARSLQIDVGELKLAIIVKIGSGLGRFPRRMDRVLRIDVDNRRPAPRELKVILPGQSLGGRLYVRTEVLLAERPSAHSPLSPNLPGARLWINIAEAALEDGGDTRFPMEIVSFSKAFKSWPHEHAPWYLSFRGTSFHGDFSGTVRLYVNADHAAFAQRVIDGDPHVLQAMLGDVMVQLANMALDQEDFSETVATCEDGSVGRQIIGWLATAFPSQALNAIRSIRNTRPGSFHAALHAAAEIGDPE</sequence>
<protein>
    <submittedName>
        <fullName evidence="1">Uncharacterized protein</fullName>
    </submittedName>
</protein>
<accession>A0A4U0QS61</accession>
<dbReference type="OrthoDB" id="7768239at2"/>
<name>A0A4U0QS61_9RHOB</name>
<dbReference type="EMBL" id="SUNH01000010">
    <property type="protein sequence ID" value="TJZ84869.1"/>
    <property type="molecule type" value="Genomic_DNA"/>
</dbReference>